<sequence length="187" mass="20510">MRLHHRGSPTAESGDETPEGPGPAGDAGLTGLFRAHHVSLVRLAVLLVGDQGTAEDVVQDVYAGLRHRERRGGTPAEPPDLLAYARTAVLNACRTLLRRRALAHRLFQAPQPVWSAENDALIADDRRRVLRALARLPVRQREAIVLRYYLGLSESEIAAAMGVRPGTVKSTVSRGLTALRARYEEER</sequence>
<dbReference type="PANTHER" id="PTHR43133:SF50">
    <property type="entry name" value="ECF RNA POLYMERASE SIGMA FACTOR SIGM"/>
    <property type="match status" value="1"/>
</dbReference>
<evidence type="ECO:0000259" key="7">
    <source>
        <dbReference type="Pfam" id="PF04542"/>
    </source>
</evidence>
<dbReference type="InterPro" id="IPR036388">
    <property type="entry name" value="WH-like_DNA-bd_sf"/>
</dbReference>
<protein>
    <submittedName>
        <fullName evidence="9">RNA polymerase sigma-70 factor (Sigma-E family)</fullName>
    </submittedName>
</protein>
<dbReference type="InterPro" id="IPR007627">
    <property type="entry name" value="RNA_pol_sigma70_r2"/>
</dbReference>
<gene>
    <name evidence="9" type="ORF">H4W34_004421</name>
</gene>
<dbReference type="NCBIfam" id="TIGR02937">
    <property type="entry name" value="sigma70-ECF"/>
    <property type="match status" value="1"/>
</dbReference>
<evidence type="ECO:0000256" key="6">
    <source>
        <dbReference type="SAM" id="MobiDB-lite"/>
    </source>
</evidence>
<dbReference type="Proteomes" id="UP000627838">
    <property type="component" value="Unassembled WGS sequence"/>
</dbReference>
<dbReference type="EMBL" id="JADBDZ010000001">
    <property type="protein sequence ID" value="MBE1534588.1"/>
    <property type="molecule type" value="Genomic_DNA"/>
</dbReference>
<dbReference type="InterPro" id="IPR013324">
    <property type="entry name" value="RNA_pol_sigma_r3/r4-like"/>
</dbReference>
<evidence type="ECO:0000256" key="5">
    <source>
        <dbReference type="ARBA" id="ARBA00023163"/>
    </source>
</evidence>
<comment type="caution">
    <text evidence="9">The sequence shown here is derived from an EMBL/GenBank/DDBJ whole genome shotgun (WGS) entry which is preliminary data.</text>
</comment>
<proteinExistence type="inferred from homology"/>
<evidence type="ECO:0000256" key="2">
    <source>
        <dbReference type="ARBA" id="ARBA00023015"/>
    </source>
</evidence>
<feature type="region of interest" description="Disordered" evidence="6">
    <location>
        <begin position="1"/>
        <end position="28"/>
    </location>
</feature>
<dbReference type="SUPFAM" id="SSF88659">
    <property type="entry name" value="Sigma3 and sigma4 domains of RNA polymerase sigma factors"/>
    <property type="match status" value="1"/>
</dbReference>
<dbReference type="Pfam" id="PF04542">
    <property type="entry name" value="Sigma70_r2"/>
    <property type="match status" value="1"/>
</dbReference>
<dbReference type="InterPro" id="IPR039425">
    <property type="entry name" value="RNA_pol_sigma-70-like"/>
</dbReference>
<dbReference type="SUPFAM" id="SSF88946">
    <property type="entry name" value="Sigma2 domain of RNA polymerase sigma factors"/>
    <property type="match status" value="1"/>
</dbReference>
<organism evidence="9 10">
    <name type="scientific">Actinomadura algeriensis</name>
    <dbReference type="NCBI Taxonomy" id="1679523"/>
    <lineage>
        <taxon>Bacteria</taxon>
        <taxon>Bacillati</taxon>
        <taxon>Actinomycetota</taxon>
        <taxon>Actinomycetes</taxon>
        <taxon>Streptosporangiales</taxon>
        <taxon>Thermomonosporaceae</taxon>
        <taxon>Actinomadura</taxon>
    </lineage>
</organism>
<dbReference type="PANTHER" id="PTHR43133">
    <property type="entry name" value="RNA POLYMERASE ECF-TYPE SIGMA FACTO"/>
    <property type="match status" value="1"/>
</dbReference>
<dbReference type="InterPro" id="IPR013249">
    <property type="entry name" value="RNA_pol_sigma70_r4_t2"/>
</dbReference>
<keyword evidence="3" id="KW-0731">Sigma factor</keyword>
<dbReference type="RefSeq" id="WP_192760942.1">
    <property type="nucleotide sequence ID" value="NZ_JADBDZ010000001.1"/>
</dbReference>
<dbReference type="Pfam" id="PF08281">
    <property type="entry name" value="Sigma70_r4_2"/>
    <property type="match status" value="1"/>
</dbReference>
<evidence type="ECO:0000259" key="8">
    <source>
        <dbReference type="Pfam" id="PF08281"/>
    </source>
</evidence>
<reference evidence="9 10" key="1">
    <citation type="submission" date="2020-10" db="EMBL/GenBank/DDBJ databases">
        <title>Sequencing the genomes of 1000 actinobacteria strains.</title>
        <authorList>
            <person name="Klenk H.-P."/>
        </authorList>
    </citation>
    <scope>NUCLEOTIDE SEQUENCE [LARGE SCALE GENOMIC DNA]</scope>
    <source>
        <strain evidence="9 10">DSM 46744</strain>
    </source>
</reference>
<accession>A0ABR9JW12</accession>
<feature type="domain" description="RNA polymerase sigma factor 70 region 4 type 2" evidence="8">
    <location>
        <begin position="127"/>
        <end position="179"/>
    </location>
</feature>
<dbReference type="Gene3D" id="1.10.1740.10">
    <property type="match status" value="1"/>
</dbReference>
<evidence type="ECO:0000313" key="9">
    <source>
        <dbReference type="EMBL" id="MBE1534588.1"/>
    </source>
</evidence>
<evidence type="ECO:0000256" key="3">
    <source>
        <dbReference type="ARBA" id="ARBA00023082"/>
    </source>
</evidence>
<feature type="domain" description="RNA polymerase sigma-70 region 2" evidence="7">
    <location>
        <begin position="32"/>
        <end position="101"/>
    </location>
</feature>
<name>A0ABR9JW12_9ACTN</name>
<keyword evidence="4" id="KW-0238">DNA-binding</keyword>
<dbReference type="InterPro" id="IPR013325">
    <property type="entry name" value="RNA_pol_sigma_r2"/>
</dbReference>
<keyword evidence="2" id="KW-0805">Transcription regulation</keyword>
<evidence type="ECO:0000256" key="1">
    <source>
        <dbReference type="ARBA" id="ARBA00010641"/>
    </source>
</evidence>
<dbReference type="CDD" id="cd06171">
    <property type="entry name" value="Sigma70_r4"/>
    <property type="match status" value="1"/>
</dbReference>
<dbReference type="InterPro" id="IPR014284">
    <property type="entry name" value="RNA_pol_sigma-70_dom"/>
</dbReference>
<comment type="similarity">
    <text evidence="1">Belongs to the sigma-70 factor family. ECF subfamily.</text>
</comment>
<evidence type="ECO:0000313" key="10">
    <source>
        <dbReference type="Proteomes" id="UP000627838"/>
    </source>
</evidence>
<keyword evidence="5" id="KW-0804">Transcription</keyword>
<evidence type="ECO:0000256" key="4">
    <source>
        <dbReference type="ARBA" id="ARBA00023125"/>
    </source>
</evidence>
<keyword evidence="10" id="KW-1185">Reference proteome</keyword>
<dbReference type="Gene3D" id="1.10.10.10">
    <property type="entry name" value="Winged helix-like DNA-binding domain superfamily/Winged helix DNA-binding domain"/>
    <property type="match status" value="1"/>
</dbReference>